<keyword evidence="4" id="KW-1185">Reference proteome</keyword>
<gene>
    <name evidence="3" type="ORF">L196_09659</name>
</gene>
<keyword evidence="1" id="KW-0812">Transmembrane</keyword>
<feature type="transmembrane region" description="Helical" evidence="1">
    <location>
        <begin position="35"/>
        <end position="53"/>
    </location>
</feature>
<dbReference type="InterPro" id="IPR006976">
    <property type="entry name" value="VanZ-like"/>
</dbReference>
<keyword evidence="1" id="KW-1133">Transmembrane helix</keyword>
<feature type="transmembrane region" description="Helical" evidence="1">
    <location>
        <begin position="91"/>
        <end position="110"/>
    </location>
</feature>
<dbReference type="EMBL" id="ASHL01000010">
    <property type="protein sequence ID" value="EPD12376.1"/>
    <property type="molecule type" value="Genomic_DNA"/>
</dbReference>
<dbReference type="Proteomes" id="UP000015462">
    <property type="component" value="Unassembled WGS sequence"/>
</dbReference>
<keyword evidence="1" id="KW-0472">Membrane</keyword>
<evidence type="ECO:0000256" key="1">
    <source>
        <dbReference type="SAM" id="Phobius"/>
    </source>
</evidence>
<sequence length="120" mass="13407">MALLVGYCGLIFYLSHQSALPTPVLFAHQDKVIHAIAYAVLGFFALAYFTQVIKNEQRALIVAFIFSALYAASDEWHQSFISGRESDLYDLFADILGAGLSLLIVTRWCFFKVKPSGRNP</sequence>
<name>A0AB33YZF7_9GAMM</name>
<feature type="transmembrane region" description="Helical" evidence="1">
    <location>
        <begin position="60"/>
        <end position="79"/>
    </location>
</feature>
<evidence type="ECO:0000259" key="2">
    <source>
        <dbReference type="Pfam" id="PF04892"/>
    </source>
</evidence>
<feature type="domain" description="VanZ-like" evidence="2">
    <location>
        <begin position="37"/>
        <end position="106"/>
    </location>
</feature>
<proteinExistence type="predicted"/>
<dbReference type="Pfam" id="PF04892">
    <property type="entry name" value="VanZ"/>
    <property type="match status" value="1"/>
</dbReference>
<dbReference type="NCBIfam" id="NF037970">
    <property type="entry name" value="vanZ_1"/>
    <property type="match status" value="1"/>
</dbReference>
<evidence type="ECO:0000313" key="4">
    <source>
        <dbReference type="Proteomes" id="UP000015462"/>
    </source>
</evidence>
<evidence type="ECO:0000313" key="3">
    <source>
        <dbReference type="EMBL" id="EPD12376.1"/>
    </source>
</evidence>
<dbReference type="PANTHER" id="PTHR28008:SF1">
    <property type="entry name" value="DOMAIN PROTEIN, PUTATIVE (AFU_ORTHOLOGUE AFUA_3G10980)-RELATED"/>
    <property type="match status" value="1"/>
</dbReference>
<organism evidence="3 4">
    <name type="scientific">Cycloclasticus pugetii</name>
    <dbReference type="NCBI Taxonomy" id="34068"/>
    <lineage>
        <taxon>Bacteria</taxon>
        <taxon>Pseudomonadati</taxon>
        <taxon>Pseudomonadota</taxon>
        <taxon>Gammaproteobacteria</taxon>
        <taxon>Thiotrichales</taxon>
        <taxon>Piscirickettsiaceae</taxon>
        <taxon>Cycloclasticus</taxon>
    </lineage>
</organism>
<comment type="caution">
    <text evidence="3">The sequence shown here is derived from an EMBL/GenBank/DDBJ whole genome shotgun (WGS) entry which is preliminary data.</text>
</comment>
<protein>
    <submittedName>
        <fullName evidence="3">VanZ family protein</fullName>
    </submittedName>
</protein>
<accession>A0AB33YZF7</accession>
<dbReference type="PANTHER" id="PTHR28008">
    <property type="entry name" value="DOMAIN PROTEIN, PUTATIVE (AFU_ORTHOLOGUE AFUA_3G10980)-RELATED"/>
    <property type="match status" value="1"/>
</dbReference>
<dbReference type="AlphaFoldDB" id="A0AB33YZF7"/>
<reference evidence="3 4" key="1">
    <citation type="journal article" date="2013" name="Genome Announc.">
        <title>Genome Sequence of the Pyrene- and Fluoranthene-Degrading Bacterium Cycloclasticus sp. Strain PY97M.</title>
        <authorList>
            <person name="Cui Z."/>
            <person name="Xu G."/>
            <person name="Li Q."/>
            <person name="Gao W."/>
            <person name="Zheng L."/>
        </authorList>
    </citation>
    <scope>NUCLEOTIDE SEQUENCE [LARGE SCALE GENOMIC DNA]</scope>
    <source>
        <strain evidence="3 4">PY97M</strain>
    </source>
</reference>